<feature type="domain" description="CAAX prenyl protease 1 N-terminal" evidence="17">
    <location>
        <begin position="27"/>
        <end position="211"/>
    </location>
</feature>
<keyword evidence="7 14" id="KW-0862">Zinc</keyword>
<feature type="transmembrane region" description="Helical" evidence="15">
    <location>
        <begin position="182"/>
        <end position="201"/>
    </location>
</feature>
<keyword evidence="3 15" id="KW-0812">Transmembrane</keyword>
<comment type="caution">
    <text evidence="18">The sequence shown here is derived from an EMBL/GenBank/DDBJ whole genome shotgun (WGS) entry which is preliminary data.</text>
</comment>
<comment type="function">
    <text evidence="15">Proteolytically removes the C-terminal three residues of farnesylated proteins.</text>
</comment>
<dbReference type="InterPro" id="IPR032456">
    <property type="entry name" value="Peptidase_M48_N"/>
</dbReference>
<feature type="domain" description="Peptidase M48" evidence="16">
    <location>
        <begin position="214"/>
        <end position="419"/>
    </location>
</feature>
<evidence type="ECO:0000313" key="19">
    <source>
        <dbReference type="Proteomes" id="UP000274822"/>
    </source>
</evidence>
<evidence type="ECO:0000256" key="8">
    <source>
        <dbReference type="ARBA" id="ARBA00022989"/>
    </source>
</evidence>
<evidence type="ECO:0000256" key="9">
    <source>
        <dbReference type="ARBA" id="ARBA00023049"/>
    </source>
</evidence>
<dbReference type="EMBL" id="RBNJ01000340">
    <property type="protein sequence ID" value="RUS34763.1"/>
    <property type="molecule type" value="Genomic_DNA"/>
</dbReference>
<organism evidence="18 19">
    <name type="scientific">Jimgerdemannia flammicorona</name>
    <dbReference type="NCBI Taxonomy" id="994334"/>
    <lineage>
        <taxon>Eukaryota</taxon>
        <taxon>Fungi</taxon>
        <taxon>Fungi incertae sedis</taxon>
        <taxon>Mucoromycota</taxon>
        <taxon>Mucoromycotina</taxon>
        <taxon>Endogonomycetes</taxon>
        <taxon>Endogonales</taxon>
        <taxon>Endogonaceae</taxon>
        <taxon>Jimgerdemannia</taxon>
    </lineage>
</organism>
<evidence type="ECO:0000256" key="2">
    <source>
        <dbReference type="ARBA" id="ARBA00022670"/>
    </source>
</evidence>
<evidence type="ECO:0000256" key="13">
    <source>
        <dbReference type="PIRSR" id="PIRSR627057-1"/>
    </source>
</evidence>
<comment type="cofactor">
    <cofactor evidence="14 15">
        <name>Zn(2+)</name>
        <dbReference type="ChEBI" id="CHEBI:29105"/>
    </cofactor>
    <text evidence="14 15">Binds 1 zinc ion per subunit.</text>
</comment>
<evidence type="ECO:0000256" key="3">
    <source>
        <dbReference type="ARBA" id="ARBA00022692"/>
    </source>
</evidence>
<dbReference type="PANTHER" id="PTHR10120">
    <property type="entry name" value="CAAX PRENYL PROTEASE 1"/>
    <property type="match status" value="1"/>
</dbReference>
<dbReference type="GO" id="GO:0005789">
    <property type="term" value="C:endoplasmic reticulum membrane"/>
    <property type="evidence" value="ECO:0007669"/>
    <property type="project" value="UniProtKB-SubCell"/>
</dbReference>
<comment type="catalytic activity">
    <reaction evidence="11 15">
        <text>Hydrolyzes the peptide bond -P2-(S-farnesyl or geranylgeranyl)C-P1'-P2'-P3'-COOH where P1' and P2' are amino acids with aliphatic side chains and P3' is any C-terminal residue.</text>
        <dbReference type="EC" id="3.4.24.84"/>
    </reaction>
</comment>
<name>A0A433QY66_9FUNG</name>
<comment type="similarity">
    <text evidence="12 15">Belongs to the peptidase M48A family.</text>
</comment>
<dbReference type="AlphaFoldDB" id="A0A433QY66"/>
<dbReference type="CDD" id="cd07343">
    <property type="entry name" value="M48A_Zmpste24p_like"/>
    <property type="match status" value="1"/>
</dbReference>
<reference evidence="18 19" key="1">
    <citation type="journal article" date="2018" name="New Phytol.">
        <title>Phylogenomics of Endogonaceae and evolution of mycorrhizas within Mucoromycota.</title>
        <authorList>
            <person name="Chang Y."/>
            <person name="Desiro A."/>
            <person name="Na H."/>
            <person name="Sandor L."/>
            <person name="Lipzen A."/>
            <person name="Clum A."/>
            <person name="Barry K."/>
            <person name="Grigoriev I.V."/>
            <person name="Martin F.M."/>
            <person name="Stajich J.E."/>
            <person name="Smith M.E."/>
            <person name="Bonito G."/>
            <person name="Spatafora J.W."/>
        </authorList>
    </citation>
    <scope>NUCLEOTIDE SEQUENCE [LARGE SCALE GENOMIC DNA]</scope>
    <source>
        <strain evidence="18 19">AD002</strain>
    </source>
</reference>
<dbReference type="GO" id="GO:0071586">
    <property type="term" value="P:CAAX-box protein processing"/>
    <property type="evidence" value="ECO:0007669"/>
    <property type="project" value="UniProtKB-UniRule"/>
</dbReference>
<keyword evidence="10 15" id="KW-0472">Membrane</keyword>
<sequence length="432" mass="49645">MTTPYKEYVLAFSYLVYAFDLYLSWRQYRKLQEKNRPKAVVDIVSQEDFDKAQAYGSDKARFGFVAGSYSQLETTVFILFGALPWLWDLSGTWMLRVGGYGPEYEITQSIIFYVLLSLLSTVSGLPVLLYSTFVIEERHGFNKQTAGLFFMDLLKGHLLGGAIGIPVLAAFLWIIKATGETFYFWVWVFIIAFQMFVITIYPTVIQPLFNKVTPLQEGDLKEAIEQLASRISFPLRQLYVIDGSKRSAHSNAYFYGFFKNKRIVLYDTLLEQAGTEEICAVLAHELGHWAQNHTIKMLVTIQLHLLLVFWQFSFFINNDAMYESFGFAARPTLIGFLLFQYIYSPAENLVAFLQNVYTRKNEYEADAYASKLGYNAQLRSALLKLHIENRNNLNVDPLYSAWNHSHPGLVERLTALEAEDKNMTSKGKEKEL</sequence>
<dbReference type="Pfam" id="PF16491">
    <property type="entry name" value="Peptidase_M48_N"/>
    <property type="match status" value="1"/>
</dbReference>
<dbReference type="Pfam" id="PF01435">
    <property type="entry name" value="Peptidase_M48"/>
    <property type="match status" value="1"/>
</dbReference>
<evidence type="ECO:0000256" key="11">
    <source>
        <dbReference type="ARBA" id="ARBA00044456"/>
    </source>
</evidence>
<keyword evidence="4 14" id="KW-0479">Metal-binding</keyword>
<feature type="transmembrane region" description="Helical" evidence="15">
    <location>
        <begin position="6"/>
        <end position="25"/>
    </location>
</feature>
<keyword evidence="8 15" id="KW-1133">Transmembrane helix</keyword>
<keyword evidence="19" id="KW-1185">Reference proteome</keyword>
<dbReference type="FunFam" id="3.30.2010.10:FF:000002">
    <property type="entry name" value="CAAX prenyl protease"/>
    <property type="match status" value="1"/>
</dbReference>
<evidence type="ECO:0000259" key="16">
    <source>
        <dbReference type="Pfam" id="PF01435"/>
    </source>
</evidence>
<evidence type="ECO:0000313" key="18">
    <source>
        <dbReference type="EMBL" id="RUS34763.1"/>
    </source>
</evidence>
<evidence type="ECO:0000259" key="17">
    <source>
        <dbReference type="Pfam" id="PF16491"/>
    </source>
</evidence>
<evidence type="ECO:0000256" key="1">
    <source>
        <dbReference type="ARBA" id="ARBA00004477"/>
    </source>
</evidence>
<feature type="binding site" evidence="14">
    <location>
        <position position="288"/>
    </location>
    <ligand>
        <name>Zn(2+)</name>
        <dbReference type="ChEBI" id="CHEBI:29105"/>
        <note>catalytic</note>
    </ligand>
</feature>
<gene>
    <name evidence="18" type="ORF">BC938DRAFT_478692</name>
</gene>
<keyword evidence="6 15" id="KW-0256">Endoplasmic reticulum</keyword>
<dbReference type="Gene3D" id="3.30.2010.10">
    <property type="entry name" value="Metalloproteases ('zincins'), catalytic domain"/>
    <property type="match status" value="1"/>
</dbReference>
<accession>A0A433QY66</accession>
<dbReference type="GO" id="GO:0046872">
    <property type="term" value="F:metal ion binding"/>
    <property type="evidence" value="ECO:0007669"/>
    <property type="project" value="UniProtKB-UniRule"/>
</dbReference>
<evidence type="ECO:0000256" key="7">
    <source>
        <dbReference type="ARBA" id="ARBA00022833"/>
    </source>
</evidence>
<evidence type="ECO:0000256" key="6">
    <source>
        <dbReference type="ARBA" id="ARBA00022824"/>
    </source>
</evidence>
<proteinExistence type="inferred from homology"/>
<feature type="active site" description="Proton donor" evidence="13">
    <location>
        <position position="366"/>
    </location>
</feature>
<protein>
    <recommendedName>
        <fullName evidence="15">CAAX prenyl protease</fullName>
        <ecNumber evidence="15">3.4.24.84</ecNumber>
    </recommendedName>
</protein>
<dbReference type="GO" id="GO:0004222">
    <property type="term" value="F:metalloendopeptidase activity"/>
    <property type="evidence" value="ECO:0007669"/>
    <property type="project" value="UniProtKB-UniRule"/>
</dbReference>
<evidence type="ECO:0000256" key="10">
    <source>
        <dbReference type="ARBA" id="ARBA00023136"/>
    </source>
</evidence>
<keyword evidence="9 15" id="KW-0482">Metalloprotease</keyword>
<feature type="transmembrane region" description="Helical" evidence="15">
    <location>
        <begin position="110"/>
        <end position="135"/>
    </location>
</feature>
<evidence type="ECO:0000256" key="15">
    <source>
        <dbReference type="RuleBase" id="RU366005"/>
    </source>
</evidence>
<feature type="transmembrane region" description="Helical" evidence="15">
    <location>
        <begin position="69"/>
        <end position="87"/>
    </location>
</feature>
<dbReference type="InterPro" id="IPR001915">
    <property type="entry name" value="Peptidase_M48"/>
</dbReference>
<comment type="subcellular location">
    <subcellularLocation>
        <location evidence="1 15">Endoplasmic reticulum membrane</location>
        <topology evidence="1 15">Multi-pass membrane protein</topology>
    </subcellularLocation>
</comment>
<feature type="transmembrane region" description="Helical" evidence="15">
    <location>
        <begin position="156"/>
        <end position="176"/>
    </location>
</feature>
<evidence type="ECO:0000256" key="12">
    <source>
        <dbReference type="ARBA" id="ARBA00060927"/>
    </source>
</evidence>
<evidence type="ECO:0000256" key="5">
    <source>
        <dbReference type="ARBA" id="ARBA00022801"/>
    </source>
</evidence>
<evidence type="ECO:0000256" key="14">
    <source>
        <dbReference type="PIRSR" id="PIRSR627057-2"/>
    </source>
</evidence>
<feature type="binding site" evidence="14">
    <location>
        <position position="284"/>
    </location>
    <ligand>
        <name>Zn(2+)</name>
        <dbReference type="ChEBI" id="CHEBI:29105"/>
        <note>catalytic</note>
    </ligand>
</feature>
<feature type="active site" evidence="13">
    <location>
        <position position="285"/>
    </location>
</feature>
<keyword evidence="2 15" id="KW-0645">Protease</keyword>
<dbReference type="InterPro" id="IPR027057">
    <property type="entry name" value="CAXX_Prtase_1"/>
</dbReference>
<keyword evidence="5 15" id="KW-0378">Hydrolase</keyword>
<evidence type="ECO:0000256" key="4">
    <source>
        <dbReference type="ARBA" id="ARBA00022723"/>
    </source>
</evidence>
<feature type="binding site" evidence="14">
    <location>
        <position position="362"/>
    </location>
    <ligand>
        <name>Zn(2+)</name>
        <dbReference type="ChEBI" id="CHEBI:29105"/>
        <note>catalytic</note>
    </ligand>
</feature>
<dbReference type="Proteomes" id="UP000274822">
    <property type="component" value="Unassembled WGS sequence"/>
</dbReference>
<dbReference type="EC" id="3.4.24.84" evidence="15"/>